<feature type="region of interest" description="Disordered" evidence="8">
    <location>
        <begin position="1"/>
        <end position="64"/>
    </location>
</feature>
<dbReference type="AlphaFoldDB" id="A0A2P2J633"/>
<keyword evidence="2" id="KW-0805">Transcription regulation</keyword>
<dbReference type="GO" id="GO:0003677">
    <property type="term" value="F:DNA binding"/>
    <property type="evidence" value="ECO:0007669"/>
    <property type="project" value="UniProtKB-KW"/>
</dbReference>
<evidence type="ECO:0000256" key="3">
    <source>
        <dbReference type="ARBA" id="ARBA00023125"/>
    </source>
</evidence>
<keyword evidence="5" id="KW-0804">Transcription</keyword>
<comment type="similarity">
    <text evidence="7">Belongs to the AP2/ERF transcription factor family. ERF subfamily.</text>
</comment>
<reference evidence="10" key="1">
    <citation type="submission" date="2018-02" db="EMBL/GenBank/DDBJ databases">
        <title>Rhizophora mucronata_Transcriptome.</title>
        <authorList>
            <person name="Meera S.P."/>
            <person name="Sreeshan A."/>
            <person name="Augustine A."/>
        </authorList>
    </citation>
    <scope>NUCLEOTIDE SEQUENCE</scope>
    <source>
        <tissue evidence="10">Leaf</tissue>
    </source>
</reference>
<organism evidence="10">
    <name type="scientific">Rhizophora mucronata</name>
    <name type="common">Asiatic mangrove</name>
    <dbReference type="NCBI Taxonomy" id="61149"/>
    <lineage>
        <taxon>Eukaryota</taxon>
        <taxon>Viridiplantae</taxon>
        <taxon>Streptophyta</taxon>
        <taxon>Embryophyta</taxon>
        <taxon>Tracheophyta</taxon>
        <taxon>Spermatophyta</taxon>
        <taxon>Magnoliopsida</taxon>
        <taxon>eudicotyledons</taxon>
        <taxon>Gunneridae</taxon>
        <taxon>Pentapetalae</taxon>
        <taxon>rosids</taxon>
        <taxon>fabids</taxon>
        <taxon>Malpighiales</taxon>
        <taxon>Rhizophoraceae</taxon>
        <taxon>Rhizophora</taxon>
    </lineage>
</organism>
<dbReference type="Gene3D" id="3.30.730.10">
    <property type="entry name" value="AP2/ERF domain"/>
    <property type="match status" value="1"/>
</dbReference>
<dbReference type="SMART" id="SM00380">
    <property type="entry name" value="AP2"/>
    <property type="match status" value="1"/>
</dbReference>
<dbReference type="InterPro" id="IPR016177">
    <property type="entry name" value="DNA-bd_dom_sf"/>
</dbReference>
<feature type="domain" description="AP2/ERF" evidence="9">
    <location>
        <begin position="62"/>
        <end position="119"/>
    </location>
</feature>
<evidence type="ECO:0000256" key="4">
    <source>
        <dbReference type="ARBA" id="ARBA00023159"/>
    </source>
</evidence>
<dbReference type="PROSITE" id="PS51032">
    <property type="entry name" value="AP2_ERF"/>
    <property type="match status" value="1"/>
</dbReference>
<evidence type="ECO:0000256" key="7">
    <source>
        <dbReference type="ARBA" id="ARBA00024343"/>
    </source>
</evidence>
<dbReference type="InterPro" id="IPR001471">
    <property type="entry name" value="AP2/ERF_dom"/>
</dbReference>
<evidence type="ECO:0000256" key="8">
    <source>
        <dbReference type="SAM" id="MobiDB-lite"/>
    </source>
</evidence>
<evidence type="ECO:0000256" key="5">
    <source>
        <dbReference type="ARBA" id="ARBA00023163"/>
    </source>
</evidence>
<dbReference type="EMBL" id="GGEC01008375">
    <property type="protein sequence ID" value="MBW88858.1"/>
    <property type="molecule type" value="Transcribed_RNA"/>
</dbReference>
<sequence length="266" mass="28878">MTEPPRLNADSVSEADSCVDSSQTPASPSSSGLFPNLSASTEPEPQNPRKTKRGRDDSKHPVYRGVRMRTWGKWVSEIREPRKKNRIWLGTFSTAEMAARAHDVAAMSIKGVSAILNFPKLAGLLPRPASNSPRDVQAAAAKAASIDYNISSSSDKETNNNNNTNNASSSSTLTQSSPFSSSTAEVTSFPGGDAPSPEELSEIIELPSLGTCFEESPEFRDEFVFDSWLHRPPWYDDYGGGSGDQLSLMLPESVNNGGFETLWGHY</sequence>
<dbReference type="PANTHER" id="PTHR31985:SF216">
    <property type="entry name" value="TRANSCRIPTION FACTOR AP2-EREBP FAMILY"/>
    <property type="match status" value="1"/>
</dbReference>
<dbReference type="SUPFAM" id="SSF54171">
    <property type="entry name" value="DNA-binding domain"/>
    <property type="match status" value="1"/>
</dbReference>
<name>A0A2P2J633_RHIMU</name>
<evidence type="ECO:0000256" key="2">
    <source>
        <dbReference type="ARBA" id="ARBA00023015"/>
    </source>
</evidence>
<comment type="subcellular location">
    <subcellularLocation>
        <location evidence="1">Nucleus</location>
    </subcellularLocation>
</comment>
<dbReference type="InterPro" id="IPR051032">
    <property type="entry name" value="AP2/ERF_TF_ERF_subfamily"/>
</dbReference>
<dbReference type="GO" id="GO:0003700">
    <property type="term" value="F:DNA-binding transcription factor activity"/>
    <property type="evidence" value="ECO:0007669"/>
    <property type="project" value="InterPro"/>
</dbReference>
<dbReference type="CDD" id="cd00018">
    <property type="entry name" value="AP2"/>
    <property type="match status" value="1"/>
</dbReference>
<evidence type="ECO:0000259" key="9">
    <source>
        <dbReference type="PROSITE" id="PS51032"/>
    </source>
</evidence>
<feature type="region of interest" description="Disordered" evidence="8">
    <location>
        <begin position="151"/>
        <end position="198"/>
    </location>
</feature>
<protein>
    <submittedName>
        <fullName evidence="10">Transcriptional factor TINY</fullName>
    </submittedName>
</protein>
<keyword evidence="6" id="KW-0539">Nucleus</keyword>
<dbReference type="InterPro" id="IPR036955">
    <property type="entry name" value="AP2/ERF_dom_sf"/>
</dbReference>
<dbReference type="Pfam" id="PF00847">
    <property type="entry name" value="AP2"/>
    <property type="match status" value="1"/>
</dbReference>
<evidence type="ECO:0000256" key="6">
    <source>
        <dbReference type="ARBA" id="ARBA00023242"/>
    </source>
</evidence>
<dbReference type="GO" id="GO:0005634">
    <property type="term" value="C:nucleus"/>
    <property type="evidence" value="ECO:0007669"/>
    <property type="project" value="UniProtKB-SubCell"/>
</dbReference>
<feature type="compositionally biased region" description="Low complexity" evidence="8">
    <location>
        <begin position="159"/>
        <end position="183"/>
    </location>
</feature>
<dbReference type="PRINTS" id="PR00367">
    <property type="entry name" value="ETHRSPELEMNT"/>
</dbReference>
<accession>A0A2P2J633</accession>
<proteinExistence type="inferred from homology"/>
<keyword evidence="4" id="KW-0010">Activator</keyword>
<dbReference type="EMBL" id="GGEC01008374">
    <property type="protein sequence ID" value="MBW88857.1"/>
    <property type="molecule type" value="Transcribed_RNA"/>
</dbReference>
<evidence type="ECO:0000256" key="1">
    <source>
        <dbReference type="ARBA" id="ARBA00004123"/>
    </source>
</evidence>
<dbReference type="PANTHER" id="PTHR31985">
    <property type="entry name" value="ETHYLENE-RESPONSIVE TRANSCRIPTION FACTOR ERF042-RELATED"/>
    <property type="match status" value="1"/>
</dbReference>
<keyword evidence="3" id="KW-0238">DNA-binding</keyword>
<dbReference type="FunFam" id="3.30.730.10:FF:000001">
    <property type="entry name" value="Ethylene-responsive transcription factor 2"/>
    <property type="match status" value="1"/>
</dbReference>
<evidence type="ECO:0000313" key="10">
    <source>
        <dbReference type="EMBL" id="MBW88857.1"/>
    </source>
</evidence>
<feature type="compositionally biased region" description="Low complexity" evidence="8">
    <location>
        <begin position="21"/>
        <end position="31"/>
    </location>
</feature>